<reference evidence="4" key="1">
    <citation type="journal article" date="2020" name="bioRxiv">
        <title>Chromosome-level reference genome of the European wasp spider Argiope bruennichi: a resource for studies on range expansion and evolutionary adaptation.</title>
        <authorList>
            <person name="Sheffer M.M."/>
            <person name="Hoppe A."/>
            <person name="Krehenwinkel H."/>
            <person name="Uhl G."/>
            <person name="Kuss A.W."/>
            <person name="Jensen L."/>
            <person name="Jensen C."/>
            <person name="Gillespie R.G."/>
            <person name="Hoff K.J."/>
            <person name="Prost S."/>
        </authorList>
    </citation>
    <scope>NUCLEOTIDE SEQUENCE</scope>
</reference>
<comment type="similarity">
    <text evidence="2">Belongs to the short-chain dehydrogenases/reductases (SDR) family.</text>
</comment>
<keyword evidence="3" id="KW-0472">Membrane</keyword>
<dbReference type="PRINTS" id="PR00080">
    <property type="entry name" value="SDRFAMILY"/>
</dbReference>
<evidence type="ECO:0000313" key="5">
    <source>
        <dbReference type="Proteomes" id="UP000807504"/>
    </source>
</evidence>
<keyword evidence="1" id="KW-0560">Oxidoreductase</keyword>
<dbReference type="InterPro" id="IPR036291">
    <property type="entry name" value="NAD(P)-bd_dom_sf"/>
</dbReference>
<keyword evidence="5" id="KW-1185">Reference proteome</keyword>
<dbReference type="OrthoDB" id="294295at2759"/>
<dbReference type="GO" id="GO:0016491">
    <property type="term" value="F:oxidoreductase activity"/>
    <property type="evidence" value="ECO:0007669"/>
    <property type="project" value="UniProtKB-KW"/>
</dbReference>
<protein>
    <submittedName>
        <fullName evidence="4">Estradiol 17-beta-dehydrogenase 2 like protein</fullName>
    </submittedName>
</protein>
<keyword evidence="3" id="KW-1133">Transmembrane helix</keyword>
<reference evidence="4" key="2">
    <citation type="submission" date="2020-06" db="EMBL/GenBank/DDBJ databases">
        <authorList>
            <person name="Sheffer M."/>
        </authorList>
    </citation>
    <scope>NUCLEOTIDE SEQUENCE</scope>
</reference>
<proteinExistence type="inferred from homology"/>
<dbReference type="PRINTS" id="PR00081">
    <property type="entry name" value="GDHRDH"/>
</dbReference>
<dbReference type="AlphaFoldDB" id="A0A8T0EMF2"/>
<feature type="transmembrane region" description="Helical" evidence="3">
    <location>
        <begin position="35"/>
        <end position="53"/>
    </location>
</feature>
<evidence type="ECO:0000313" key="4">
    <source>
        <dbReference type="EMBL" id="KAF8773866.1"/>
    </source>
</evidence>
<dbReference type="PANTHER" id="PTHR43313">
    <property type="entry name" value="SHORT-CHAIN DEHYDROGENASE/REDUCTASE FAMILY 9C"/>
    <property type="match status" value="1"/>
</dbReference>
<dbReference type="PROSITE" id="PS00061">
    <property type="entry name" value="ADH_SHORT"/>
    <property type="match status" value="1"/>
</dbReference>
<dbReference type="OMA" id="MTARINH"/>
<dbReference type="InterPro" id="IPR002347">
    <property type="entry name" value="SDR_fam"/>
</dbReference>
<dbReference type="EMBL" id="JABXBU010002227">
    <property type="protein sequence ID" value="KAF8773866.1"/>
    <property type="molecule type" value="Genomic_DNA"/>
</dbReference>
<evidence type="ECO:0000256" key="1">
    <source>
        <dbReference type="ARBA" id="ARBA00023002"/>
    </source>
</evidence>
<dbReference type="InterPro" id="IPR020904">
    <property type="entry name" value="Sc_DH/Rdtase_CS"/>
</dbReference>
<dbReference type="GO" id="GO:0008202">
    <property type="term" value="P:steroid metabolic process"/>
    <property type="evidence" value="ECO:0007669"/>
    <property type="project" value="TreeGrafter"/>
</dbReference>
<keyword evidence="3" id="KW-0812">Transmembrane</keyword>
<gene>
    <name evidence="4" type="ORF">HNY73_016478</name>
</gene>
<name>A0A8T0EMF2_ARGBR</name>
<dbReference type="Gene3D" id="3.40.50.720">
    <property type="entry name" value="NAD(P)-binding Rossmann-like Domain"/>
    <property type="match status" value="1"/>
</dbReference>
<sequence>MDRWFIVWGIYFICAVLIFDLTCFIAPFLQRYSYLVAKTLFCAVIGHCLFIFIQEKVSKERVNPNGKAVFITGCDSGFGYQLAKQLHSLGYRVFAGCLFPETGGAAELKNECPGKMSIVHIDVTKDESVKKAKDFVLQNLKGCDLWALVNNAGIYKGFSVEFSKISDFQDSLDVNTLGQVRVTKAFLPLLRECKGRIINVNSLAGRIACAHMTAYSMSKFASVCFTEGLRREMAPWGIKVISIEPEFFKTPLTNKENLRKYLENTCAGVENGIKFDYGELYMDRIKAMLTDLFGLSSSKTHIVTDAIEAAISTKHPCIVYRPSANIIRYIFWYYAEKVPSHVFDAFFKMGNIVWKIPAPKAART</sequence>
<accession>A0A8T0EMF2</accession>
<comment type="caution">
    <text evidence="4">The sequence shown here is derived from an EMBL/GenBank/DDBJ whole genome shotgun (WGS) entry which is preliminary data.</text>
</comment>
<dbReference type="Pfam" id="PF00106">
    <property type="entry name" value="adh_short"/>
    <property type="match status" value="1"/>
</dbReference>
<dbReference type="SUPFAM" id="SSF51735">
    <property type="entry name" value="NAD(P)-binding Rossmann-fold domains"/>
    <property type="match status" value="1"/>
</dbReference>
<dbReference type="PANTHER" id="PTHR43313:SF36">
    <property type="entry name" value="D-BETA-HYDROXYBUTYRATE DEHYDROGENASE, MITOCHONDRIAL"/>
    <property type="match status" value="1"/>
</dbReference>
<feature type="transmembrane region" description="Helical" evidence="3">
    <location>
        <begin position="6"/>
        <end position="28"/>
    </location>
</feature>
<dbReference type="Proteomes" id="UP000807504">
    <property type="component" value="Unassembled WGS sequence"/>
</dbReference>
<evidence type="ECO:0000256" key="3">
    <source>
        <dbReference type="SAM" id="Phobius"/>
    </source>
</evidence>
<organism evidence="4 5">
    <name type="scientific">Argiope bruennichi</name>
    <name type="common">Wasp spider</name>
    <name type="synonym">Aranea bruennichi</name>
    <dbReference type="NCBI Taxonomy" id="94029"/>
    <lineage>
        <taxon>Eukaryota</taxon>
        <taxon>Metazoa</taxon>
        <taxon>Ecdysozoa</taxon>
        <taxon>Arthropoda</taxon>
        <taxon>Chelicerata</taxon>
        <taxon>Arachnida</taxon>
        <taxon>Araneae</taxon>
        <taxon>Araneomorphae</taxon>
        <taxon>Entelegynae</taxon>
        <taxon>Araneoidea</taxon>
        <taxon>Araneidae</taxon>
        <taxon>Argiope</taxon>
    </lineage>
</organism>
<evidence type="ECO:0000256" key="2">
    <source>
        <dbReference type="RuleBase" id="RU000363"/>
    </source>
</evidence>